<organism evidence="2">
    <name type="scientific">Cyclophora tenuis</name>
    <name type="common">Marine diatom</name>
    <dbReference type="NCBI Taxonomy" id="216820"/>
    <lineage>
        <taxon>Eukaryota</taxon>
        <taxon>Sar</taxon>
        <taxon>Stramenopiles</taxon>
        <taxon>Ochrophyta</taxon>
        <taxon>Bacillariophyta</taxon>
        <taxon>Fragilariophyceae</taxon>
        <taxon>Fragilariophycidae</taxon>
        <taxon>Cyclophorales</taxon>
        <taxon>Cyclophoraceae</taxon>
        <taxon>Cyclophora</taxon>
    </lineage>
</organism>
<feature type="domain" description="SAP" evidence="1">
    <location>
        <begin position="58"/>
        <end position="92"/>
    </location>
</feature>
<accession>A0A7S1D336</accession>
<protein>
    <recommendedName>
        <fullName evidence="1">SAP domain-containing protein</fullName>
    </recommendedName>
</protein>
<evidence type="ECO:0000313" key="2">
    <source>
        <dbReference type="EMBL" id="CAD8935733.1"/>
    </source>
</evidence>
<gene>
    <name evidence="2" type="ORF">CTEN0397_LOCUS6767</name>
</gene>
<dbReference type="Gene3D" id="1.10.720.30">
    <property type="entry name" value="SAP domain"/>
    <property type="match status" value="1"/>
</dbReference>
<dbReference type="InterPro" id="IPR003034">
    <property type="entry name" value="SAP_dom"/>
</dbReference>
<dbReference type="InterPro" id="IPR036361">
    <property type="entry name" value="SAP_dom_sf"/>
</dbReference>
<dbReference type="SUPFAM" id="SSF68906">
    <property type="entry name" value="SAP domain"/>
    <property type="match status" value="1"/>
</dbReference>
<dbReference type="PROSITE" id="PS50800">
    <property type="entry name" value="SAP"/>
    <property type="match status" value="1"/>
</dbReference>
<sequence length="102" mass="12163">MKRMCWTQQVPKLRLSMIPYRRISKRKRNRQQKKRKAAQPIEDDSGLDWLQLYKDDELSDCKVDQLKKYLRSVGARLSGRKEELILRVSQSIQARMSKGELQ</sequence>
<reference evidence="2" key="1">
    <citation type="submission" date="2021-01" db="EMBL/GenBank/DDBJ databases">
        <authorList>
            <person name="Corre E."/>
            <person name="Pelletier E."/>
            <person name="Niang G."/>
            <person name="Scheremetjew M."/>
            <person name="Finn R."/>
            <person name="Kale V."/>
            <person name="Holt S."/>
            <person name="Cochrane G."/>
            <person name="Meng A."/>
            <person name="Brown T."/>
            <person name="Cohen L."/>
        </authorList>
    </citation>
    <scope>NUCLEOTIDE SEQUENCE</scope>
    <source>
        <strain evidence="2">ECT3854</strain>
    </source>
</reference>
<dbReference type="EMBL" id="HBFW01010497">
    <property type="protein sequence ID" value="CAD8935733.1"/>
    <property type="molecule type" value="Transcribed_RNA"/>
</dbReference>
<proteinExistence type="predicted"/>
<evidence type="ECO:0000259" key="1">
    <source>
        <dbReference type="PROSITE" id="PS50800"/>
    </source>
</evidence>
<dbReference type="SMART" id="SM00513">
    <property type="entry name" value="SAP"/>
    <property type="match status" value="1"/>
</dbReference>
<dbReference type="Pfam" id="PF02037">
    <property type="entry name" value="SAP"/>
    <property type="match status" value="1"/>
</dbReference>
<name>A0A7S1D336_CYCTE</name>
<dbReference type="AlphaFoldDB" id="A0A7S1D336"/>